<dbReference type="EMBL" id="GAMD01001323">
    <property type="protein sequence ID" value="JAB00268.1"/>
    <property type="molecule type" value="mRNA"/>
</dbReference>
<evidence type="ECO:0000313" key="2">
    <source>
        <dbReference type="EMBL" id="JAB00268.1"/>
    </source>
</evidence>
<organism evidence="2">
    <name type="scientific">Anopheles aquasalis</name>
    <name type="common">Malaria mosquito</name>
    <dbReference type="NCBI Taxonomy" id="42839"/>
    <lineage>
        <taxon>Eukaryota</taxon>
        <taxon>Metazoa</taxon>
        <taxon>Ecdysozoa</taxon>
        <taxon>Arthropoda</taxon>
        <taxon>Hexapoda</taxon>
        <taxon>Insecta</taxon>
        <taxon>Pterygota</taxon>
        <taxon>Neoptera</taxon>
        <taxon>Endopterygota</taxon>
        <taxon>Diptera</taxon>
        <taxon>Nematocera</taxon>
        <taxon>Culicoidea</taxon>
        <taxon>Culicidae</taxon>
        <taxon>Anophelinae</taxon>
        <taxon>Anopheles</taxon>
    </lineage>
</organism>
<feature type="non-terminal residue" evidence="2">
    <location>
        <position position="1"/>
    </location>
</feature>
<accession>T1EA48</accession>
<keyword evidence="1" id="KW-0732">Signal</keyword>
<evidence type="ECO:0000256" key="1">
    <source>
        <dbReference type="SAM" id="SignalP"/>
    </source>
</evidence>
<proteinExistence type="evidence at transcript level"/>
<name>T1EA48_ANOAQ</name>
<feature type="signal peptide" evidence="1">
    <location>
        <begin position="1"/>
        <end position="28"/>
    </location>
</feature>
<sequence length="307" mass="32646">RSFLPQHGRCLLGLLVLDLLQIELELLAFQDVSIGTAALSGTGGDGREQTTGVELFFQRWFQLSGLLALDELLHRVLAARLADHVLLASLNLAFLTERQQVVAFVPLTERSGINHNDGVLHQRLGTNQLVVGRVVHHVDDTALARHTLRGPSKVSGIQTQGTELPVSTASSHKVHTGGTDLGVGGGAAQLILPLLADGGLLTTSCPPLVIAITANTHLDVLIGKAITRGGQLVVRRPPSARRGSMSWAAPPPTPRSVPPVCTLCELAVETGSSVPCVWMPETLLGPRRVWRASAVSSTWCTTRPTTS</sequence>
<reference evidence="2" key="1">
    <citation type="submission" date="2013-07" db="EMBL/GenBank/DDBJ databases">
        <title>Transcriptome sequencing and developmental regulation of gene expression in Anopheles aquasalis.</title>
        <authorList>
            <consortium name="Brazilian Malaria Network (MCT/CNPq/MS/SCTIE/DECIT/PRONEX 555648/2009-5) and Research Network on Bioactive Molecules from Arthropod Vectors (NAP-MOBIARVE"/>
            <consortium name="University of Sao Paulo)"/>
            <person name="Marinotti O."/>
            <person name="Ribeiro J.M.C."/>
            <person name="Costa-da-Silva A.L."/>
            <person name="Silva M.C.P."/>
            <person name="Lopes A.R."/>
            <person name="Barros M.S."/>
            <person name="Sa-Nunes A."/>
            <person name="Konjin B.B."/>
            <person name="Carvalho E."/>
            <person name="Suesdek L."/>
            <person name="Silva-Neto M.A.C."/>
            <person name="Capurro M.L."/>
        </authorList>
    </citation>
    <scope>NUCLEOTIDE SEQUENCE</scope>
    <source>
        <tissue evidence="2">Whole body</tissue>
    </source>
</reference>
<feature type="chain" id="PRO_5004587324" evidence="1">
    <location>
        <begin position="29"/>
        <end position="307"/>
    </location>
</feature>
<dbReference type="AlphaFoldDB" id="T1EA48"/>
<protein>
    <submittedName>
        <fullName evidence="2">Putative secreted mucin</fullName>
    </submittedName>
</protein>